<comment type="caution">
    <text evidence="1">The sequence shown here is derived from an EMBL/GenBank/DDBJ whole genome shotgun (WGS) entry which is preliminary data.</text>
</comment>
<dbReference type="Proteomes" id="UP000790347">
    <property type="component" value="Unassembled WGS sequence"/>
</dbReference>
<dbReference type="EMBL" id="ASGP02000004">
    <property type="protein sequence ID" value="KAH9510790.1"/>
    <property type="molecule type" value="Genomic_DNA"/>
</dbReference>
<evidence type="ECO:0000313" key="1">
    <source>
        <dbReference type="EMBL" id="KAH9510790.1"/>
    </source>
</evidence>
<gene>
    <name evidence="1" type="ORF">DERF_009297</name>
</gene>
<proteinExistence type="predicted"/>
<organism evidence="1 2">
    <name type="scientific">Dermatophagoides farinae</name>
    <name type="common">American house dust mite</name>
    <dbReference type="NCBI Taxonomy" id="6954"/>
    <lineage>
        <taxon>Eukaryota</taxon>
        <taxon>Metazoa</taxon>
        <taxon>Ecdysozoa</taxon>
        <taxon>Arthropoda</taxon>
        <taxon>Chelicerata</taxon>
        <taxon>Arachnida</taxon>
        <taxon>Acari</taxon>
        <taxon>Acariformes</taxon>
        <taxon>Sarcoptiformes</taxon>
        <taxon>Astigmata</taxon>
        <taxon>Psoroptidia</taxon>
        <taxon>Analgoidea</taxon>
        <taxon>Pyroglyphidae</taxon>
        <taxon>Dermatophagoidinae</taxon>
        <taxon>Dermatophagoides</taxon>
    </lineage>
</organism>
<dbReference type="AlphaFoldDB" id="A0A922L3W0"/>
<reference evidence="1" key="1">
    <citation type="submission" date="2013-05" db="EMBL/GenBank/DDBJ databases">
        <authorList>
            <person name="Yim A.K.Y."/>
            <person name="Chan T.F."/>
            <person name="Ji K.M."/>
            <person name="Liu X.Y."/>
            <person name="Zhou J.W."/>
            <person name="Li R.Q."/>
            <person name="Yang K.Y."/>
            <person name="Li J."/>
            <person name="Li M."/>
            <person name="Law P.T.W."/>
            <person name="Wu Y.L."/>
            <person name="Cai Z.L."/>
            <person name="Qin H."/>
            <person name="Bao Y."/>
            <person name="Leung R.K.K."/>
            <person name="Ng P.K.S."/>
            <person name="Zou J."/>
            <person name="Zhong X.J."/>
            <person name="Ran P.X."/>
            <person name="Zhong N.S."/>
            <person name="Liu Z.G."/>
            <person name="Tsui S.K.W."/>
        </authorList>
    </citation>
    <scope>NUCLEOTIDE SEQUENCE</scope>
    <source>
        <strain evidence="1">Derf</strain>
        <tissue evidence="1">Whole organism</tissue>
    </source>
</reference>
<sequence>MNKNLSTIHFEMMNEKFISDFHYFNGIIMANNETVSLLHYYHIEIKNVYIMAKTLFSPKKNL</sequence>
<reference evidence="1" key="2">
    <citation type="journal article" date="2022" name="Res Sq">
        <title>Comparative Genomics Reveals Insights into the Divergent Evolution of Astigmatic Mites and Household Pest Adaptations.</title>
        <authorList>
            <person name="Xiong Q."/>
            <person name="Wan A.T.-Y."/>
            <person name="Liu X.-Y."/>
            <person name="Fung C.S.-H."/>
            <person name="Xiao X."/>
            <person name="Malainual N."/>
            <person name="Hou J."/>
            <person name="Wang L."/>
            <person name="Wang M."/>
            <person name="Yang K."/>
            <person name="Cui Y."/>
            <person name="Leung E."/>
            <person name="Nong W."/>
            <person name="Shin S.-K."/>
            <person name="Au S."/>
            <person name="Jeong K.Y."/>
            <person name="Chew F.T."/>
            <person name="Hui J."/>
            <person name="Leung T.F."/>
            <person name="Tungtrongchitr A."/>
            <person name="Zhong N."/>
            <person name="Liu Z."/>
            <person name="Tsui S."/>
        </authorList>
    </citation>
    <scope>NUCLEOTIDE SEQUENCE</scope>
    <source>
        <strain evidence="1">Derf</strain>
        <tissue evidence="1">Whole organism</tissue>
    </source>
</reference>
<evidence type="ECO:0000313" key="2">
    <source>
        <dbReference type="Proteomes" id="UP000790347"/>
    </source>
</evidence>
<name>A0A922L3W0_DERFA</name>
<keyword evidence="2" id="KW-1185">Reference proteome</keyword>
<protein>
    <submittedName>
        <fullName evidence="1">Uncharacterized protein</fullName>
    </submittedName>
</protein>
<accession>A0A922L3W0</accession>